<dbReference type="Proteomes" id="UP000298416">
    <property type="component" value="Unassembled WGS sequence"/>
</dbReference>
<dbReference type="OrthoDB" id="581375at2759"/>
<dbReference type="EMBL" id="PNBA02000012">
    <property type="protein sequence ID" value="KAG6406298.1"/>
    <property type="molecule type" value="Genomic_DNA"/>
</dbReference>
<evidence type="ECO:0000259" key="2">
    <source>
        <dbReference type="Pfam" id="PF01764"/>
    </source>
</evidence>
<name>A0A8X8X3X0_SALSN</name>
<gene>
    <name evidence="3" type="ORF">SASPL_133898</name>
</gene>
<protein>
    <recommendedName>
        <fullName evidence="2">Fungal lipase-type domain-containing protein</fullName>
    </recommendedName>
</protein>
<accession>A0A8X8X3X0</accession>
<evidence type="ECO:0000313" key="4">
    <source>
        <dbReference type="Proteomes" id="UP000298416"/>
    </source>
</evidence>
<organism evidence="3">
    <name type="scientific">Salvia splendens</name>
    <name type="common">Scarlet sage</name>
    <dbReference type="NCBI Taxonomy" id="180675"/>
    <lineage>
        <taxon>Eukaryota</taxon>
        <taxon>Viridiplantae</taxon>
        <taxon>Streptophyta</taxon>
        <taxon>Embryophyta</taxon>
        <taxon>Tracheophyta</taxon>
        <taxon>Spermatophyta</taxon>
        <taxon>Magnoliopsida</taxon>
        <taxon>eudicotyledons</taxon>
        <taxon>Gunneridae</taxon>
        <taxon>Pentapetalae</taxon>
        <taxon>asterids</taxon>
        <taxon>lamiids</taxon>
        <taxon>Lamiales</taxon>
        <taxon>Lamiaceae</taxon>
        <taxon>Nepetoideae</taxon>
        <taxon>Mentheae</taxon>
        <taxon>Salviinae</taxon>
        <taxon>Salvia</taxon>
        <taxon>Salvia subgen. Calosphace</taxon>
        <taxon>core Calosphace</taxon>
    </lineage>
</organism>
<evidence type="ECO:0000256" key="1">
    <source>
        <dbReference type="ARBA" id="ARBA00022801"/>
    </source>
</evidence>
<sequence length="331" mass="37687">MSDKEKFHICGPSELPSTMDWSNLRDQKSVVASFVRGTYVLELDHLNNRQGNAALAPPWFESFGFELSKPLVDDDDDIFGAVYRRKQHRHRHRHQPSCVVAFRGTNTKGIAGFFTDSMINIRIWSYTLEKTGRFQKALEAVRGAVEDFGVDNVWIAGHSQGAATALLVGKSMARMHGGVPYPLKVFLFNPPFIGSTNRIWRLLVAMLAVGMGRDDGQSAFAASSCWYPLLFVHPEDPLCCRYIKYFHQRRMRTAQHTARELFFRAESTHLIPSAVLVVNHTPPPPAKWKHAVTYMKEAHGIYQWWSSPIELKAHQYTFHLNPPFSTQEMAI</sequence>
<keyword evidence="4" id="KW-1185">Reference proteome</keyword>
<dbReference type="PANTHER" id="PTHR31479">
    <property type="entry name" value="ALPHA/BETA-HYDROLASES SUPERFAMILY PROTEIN"/>
    <property type="match status" value="1"/>
</dbReference>
<dbReference type="AlphaFoldDB" id="A0A8X8X3X0"/>
<evidence type="ECO:0000313" key="3">
    <source>
        <dbReference type="EMBL" id="KAG6406298.1"/>
    </source>
</evidence>
<dbReference type="GO" id="GO:0006629">
    <property type="term" value="P:lipid metabolic process"/>
    <property type="evidence" value="ECO:0007669"/>
    <property type="project" value="InterPro"/>
</dbReference>
<dbReference type="Pfam" id="PF01764">
    <property type="entry name" value="Lipase_3"/>
    <property type="match status" value="1"/>
</dbReference>
<feature type="domain" description="Fungal lipase-type" evidence="2">
    <location>
        <begin position="135"/>
        <end position="196"/>
    </location>
</feature>
<comment type="caution">
    <text evidence="3">The sequence shown here is derived from an EMBL/GenBank/DDBJ whole genome shotgun (WGS) entry which is preliminary data.</text>
</comment>
<dbReference type="GO" id="GO:0016787">
    <property type="term" value="F:hydrolase activity"/>
    <property type="evidence" value="ECO:0007669"/>
    <property type="project" value="UniProtKB-KW"/>
</dbReference>
<dbReference type="InterPro" id="IPR002921">
    <property type="entry name" value="Fungal_lipase-type"/>
</dbReference>
<reference evidence="3" key="2">
    <citation type="submission" date="2020-08" db="EMBL/GenBank/DDBJ databases">
        <title>Plant Genome Project.</title>
        <authorList>
            <person name="Zhang R.-G."/>
        </authorList>
    </citation>
    <scope>NUCLEOTIDE SEQUENCE</scope>
    <source>
        <strain evidence="3">Huo1</strain>
        <tissue evidence="3">Leaf</tissue>
    </source>
</reference>
<reference evidence="3" key="1">
    <citation type="submission" date="2018-01" db="EMBL/GenBank/DDBJ databases">
        <authorList>
            <person name="Mao J.F."/>
        </authorList>
    </citation>
    <scope>NUCLEOTIDE SEQUENCE</scope>
    <source>
        <strain evidence="3">Huo1</strain>
        <tissue evidence="3">Leaf</tissue>
    </source>
</reference>
<proteinExistence type="predicted"/>
<dbReference type="PANTHER" id="PTHR31479:SF2">
    <property type="entry name" value="ALPHA_BETA-HYDROLASES SUPERFAMILY PROTEIN"/>
    <property type="match status" value="1"/>
</dbReference>
<keyword evidence="1" id="KW-0378">Hydrolase</keyword>